<feature type="chain" id="PRO_5034723088" description="Thioredoxin domain-containing protein" evidence="1">
    <location>
        <begin position="30"/>
        <end position="167"/>
    </location>
</feature>
<protein>
    <recommendedName>
        <fullName evidence="2">Thioredoxin domain-containing protein</fullName>
    </recommendedName>
</protein>
<gene>
    <name evidence="3" type="ORF">DGMP_25180</name>
</gene>
<accession>A0A8D5FJ98</accession>
<dbReference type="PROSITE" id="PS51352">
    <property type="entry name" value="THIOREDOXIN_2"/>
    <property type="match status" value="1"/>
</dbReference>
<dbReference type="CDD" id="cd02966">
    <property type="entry name" value="TlpA_like_family"/>
    <property type="match status" value="1"/>
</dbReference>
<sequence>MKNCKTMLSIFAACLVLTIFSISVLPVQAATKLPKFALKSVQDGSVVKSSAFAGKVLYITFFATWCPPCKEEVPVLIDLQKKLAESGFTVIGFSVDQKGMDRVRSFVKAKDINYPVLMADLQTNMDFGGVYTIPASFLVNRSGNVVKSYIGYVEHSVLEKDINSLLN</sequence>
<proteinExistence type="predicted"/>
<dbReference type="InterPro" id="IPR050553">
    <property type="entry name" value="Thioredoxin_ResA/DsbE_sf"/>
</dbReference>
<dbReference type="EMBL" id="AP024086">
    <property type="protein sequence ID" value="BCL61825.1"/>
    <property type="molecule type" value="Genomic_DNA"/>
</dbReference>
<feature type="domain" description="Thioredoxin" evidence="2">
    <location>
        <begin position="27"/>
        <end position="167"/>
    </location>
</feature>
<dbReference type="RefSeq" id="WP_228854242.1">
    <property type="nucleotide sequence ID" value="NZ_AP024086.1"/>
</dbReference>
<keyword evidence="4" id="KW-1185">Reference proteome</keyword>
<evidence type="ECO:0000256" key="1">
    <source>
        <dbReference type="SAM" id="SignalP"/>
    </source>
</evidence>
<dbReference type="InterPro" id="IPR013766">
    <property type="entry name" value="Thioredoxin_domain"/>
</dbReference>
<dbReference type="Pfam" id="PF08534">
    <property type="entry name" value="Redoxin"/>
    <property type="match status" value="1"/>
</dbReference>
<organism evidence="3 4">
    <name type="scientific">Desulfomarina profundi</name>
    <dbReference type="NCBI Taxonomy" id="2772557"/>
    <lineage>
        <taxon>Bacteria</taxon>
        <taxon>Pseudomonadati</taxon>
        <taxon>Thermodesulfobacteriota</taxon>
        <taxon>Desulfobulbia</taxon>
        <taxon>Desulfobulbales</taxon>
        <taxon>Desulfobulbaceae</taxon>
        <taxon>Desulfomarina</taxon>
    </lineage>
</organism>
<dbReference type="Proteomes" id="UP000826725">
    <property type="component" value="Chromosome"/>
</dbReference>
<evidence type="ECO:0000313" key="3">
    <source>
        <dbReference type="EMBL" id="BCL61825.1"/>
    </source>
</evidence>
<evidence type="ECO:0000259" key="2">
    <source>
        <dbReference type="PROSITE" id="PS51352"/>
    </source>
</evidence>
<feature type="signal peptide" evidence="1">
    <location>
        <begin position="1"/>
        <end position="29"/>
    </location>
</feature>
<keyword evidence="1" id="KW-0732">Signal</keyword>
<dbReference type="AlphaFoldDB" id="A0A8D5FJ98"/>
<name>A0A8D5FJ98_9BACT</name>
<reference evidence="3" key="1">
    <citation type="submission" date="2020-09" db="EMBL/GenBank/DDBJ databases">
        <title>Desulfogranum mesoprofundum gen. nov., sp. nov., a novel mesophilic, sulfate-reducing chemolithoautotroph isolated from a deep-sea hydrothermal vent chimney in the Suiyo Seamount.</title>
        <authorList>
            <person name="Hashimoto Y."/>
            <person name="Nakagawa S."/>
        </authorList>
    </citation>
    <scope>NUCLEOTIDE SEQUENCE</scope>
    <source>
        <strain evidence="3">KT2</strain>
    </source>
</reference>
<dbReference type="PANTHER" id="PTHR42852">
    <property type="entry name" value="THIOL:DISULFIDE INTERCHANGE PROTEIN DSBE"/>
    <property type="match status" value="1"/>
</dbReference>
<evidence type="ECO:0000313" key="4">
    <source>
        <dbReference type="Proteomes" id="UP000826725"/>
    </source>
</evidence>
<dbReference type="PANTHER" id="PTHR42852:SF17">
    <property type="entry name" value="THIOREDOXIN-LIKE PROTEIN HI_1115"/>
    <property type="match status" value="1"/>
</dbReference>
<dbReference type="GO" id="GO:0016491">
    <property type="term" value="F:oxidoreductase activity"/>
    <property type="evidence" value="ECO:0007669"/>
    <property type="project" value="InterPro"/>
</dbReference>
<dbReference type="InterPro" id="IPR013740">
    <property type="entry name" value="Redoxin"/>
</dbReference>
<dbReference type="KEGG" id="dbk:DGMP_25180"/>